<dbReference type="EMBL" id="JAULSN010000002">
    <property type="protein sequence ID" value="KAK3379448.1"/>
    <property type="molecule type" value="Genomic_DNA"/>
</dbReference>
<reference evidence="2" key="2">
    <citation type="submission" date="2023-06" db="EMBL/GenBank/DDBJ databases">
        <authorList>
            <consortium name="Lawrence Berkeley National Laboratory"/>
            <person name="Haridas S."/>
            <person name="Hensen N."/>
            <person name="Bonometti L."/>
            <person name="Westerberg I."/>
            <person name="Brannstrom I.O."/>
            <person name="Guillou S."/>
            <person name="Cros-Aarteil S."/>
            <person name="Calhoun S."/>
            <person name="Kuo A."/>
            <person name="Mondo S."/>
            <person name="Pangilinan J."/>
            <person name="Riley R."/>
            <person name="Labutti K."/>
            <person name="Andreopoulos B."/>
            <person name="Lipzen A."/>
            <person name="Chen C."/>
            <person name="Yanf M."/>
            <person name="Daum C."/>
            <person name="Ng V."/>
            <person name="Clum A."/>
            <person name="Steindorff A."/>
            <person name="Ohm R."/>
            <person name="Martin F."/>
            <person name="Silar P."/>
            <person name="Natvig D."/>
            <person name="Lalanne C."/>
            <person name="Gautier V."/>
            <person name="Ament-Velasquez S.L."/>
            <person name="Kruys A."/>
            <person name="Hutchinson M.I."/>
            <person name="Powell A.J."/>
            <person name="Barry K."/>
            <person name="Miller A.N."/>
            <person name="Grigoriev I.V."/>
            <person name="Debuchy R."/>
            <person name="Gladieux P."/>
            <person name="Thoren M.H."/>
            <person name="Johannesson H."/>
        </authorList>
    </citation>
    <scope>NUCLEOTIDE SEQUENCE</scope>
    <source>
        <strain evidence="2">CBS 958.72</strain>
    </source>
</reference>
<gene>
    <name evidence="2" type="ORF">B0T24DRAFT_156735</name>
</gene>
<reference evidence="2" key="1">
    <citation type="journal article" date="2023" name="Mol. Phylogenet. Evol.">
        <title>Genome-scale phylogeny and comparative genomics of the fungal order Sordariales.</title>
        <authorList>
            <person name="Hensen N."/>
            <person name="Bonometti L."/>
            <person name="Westerberg I."/>
            <person name="Brannstrom I.O."/>
            <person name="Guillou S."/>
            <person name="Cros-Aarteil S."/>
            <person name="Calhoun S."/>
            <person name="Haridas S."/>
            <person name="Kuo A."/>
            <person name="Mondo S."/>
            <person name="Pangilinan J."/>
            <person name="Riley R."/>
            <person name="LaButti K."/>
            <person name="Andreopoulos B."/>
            <person name="Lipzen A."/>
            <person name="Chen C."/>
            <person name="Yan M."/>
            <person name="Daum C."/>
            <person name="Ng V."/>
            <person name="Clum A."/>
            <person name="Steindorff A."/>
            <person name="Ohm R.A."/>
            <person name="Martin F."/>
            <person name="Silar P."/>
            <person name="Natvig D.O."/>
            <person name="Lalanne C."/>
            <person name="Gautier V."/>
            <person name="Ament-Velasquez S.L."/>
            <person name="Kruys A."/>
            <person name="Hutchinson M.I."/>
            <person name="Powell A.J."/>
            <person name="Barry K."/>
            <person name="Miller A.N."/>
            <person name="Grigoriev I.V."/>
            <person name="Debuchy R."/>
            <person name="Gladieux P."/>
            <person name="Hiltunen Thoren M."/>
            <person name="Johannesson H."/>
        </authorList>
    </citation>
    <scope>NUCLEOTIDE SEQUENCE</scope>
    <source>
        <strain evidence="2">CBS 958.72</strain>
    </source>
</reference>
<name>A0AAE0KMG1_9PEZI</name>
<organism evidence="2 3">
    <name type="scientific">Lasiosphaeria ovina</name>
    <dbReference type="NCBI Taxonomy" id="92902"/>
    <lineage>
        <taxon>Eukaryota</taxon>
        <taxon>Fungi</taxon>
        <taxon>Dikarya</taxon>
        <taxon>Ascomycota</taxon>
        <taxon>Pezizomycotina</taxon>
        <taxon>Sordariomycetes</taxon>
        <taxon>Sordariomycetidae</taxon>
        <taxon>Sordariales</taxon>
        <taxon>Lasiosphaeriaceae</taxon>
        <taxon>Lasiosphaeria</taxon>
    </lineage>
</organism>
<protein>
    <submittedName>
        <fullName evidence="2">Uncharacterized protein</fullName>
    </submittedName>
</protein>
<comment type="caution">
    <text evidence="2">The sequence shown here is derived from an EMBL/GenBank/DDBJ whole genome shotgun (WGS) entry which is preliminary data.</text>
</comment>
<evidence type="ECO:0000313" key="3">
    <source>
        <dbReference type="Proteomes" id="UP001287356"/>
    </source>
</evidence>
<feature type="region of interest" description="Disordered" evidence="1">
    <location>
        <begin position="98"/>
        <end position="130"/>
    </location>
</feature>
<proteinExistence type="predicted"/>
<dbReference type="Proteomes" id="UP001287356">
    <property type="component" value="Unassembled WGS sequence"/>
</dbReference>
<sequence>MIVRSRCQAVMIRIRIKIRTVHKKKGSIARDRSQEISQRKAEIGLEEAAGSRPAASRLFVSSSALIASSVVQAFLLDTGQAIFCPIYRRECSAAAVQAPNREGPEPCEPSRTTRNVNEGTRTSLPDIRSSGARIIGSNPIRFSLSPSAALLLSVRRYDLTSPSCSICMARGNNSKSNRSTSKLSDLTVHGLGTPNHGNWEFGPSGTPLREIVAAGVGRERERLLDCTEAKSKP</sequence>
<feature type="compositionally biased region" description="Polar residues" evidence="1">
    <location>
        <begin position="110"/>
        <end position="123"/>
    </location>
</feature>
<keyword evidence="3" id="KW-1185">Reference proteome</keyword>
<evidence type="ECO:0000313" key="2">
    <source>
        <dbReference type="EMBL" id="KAK3379448.1"/>
    </source>
</evidence>
<accession>A0AAE0KMG1</accession>
<evidence type="ECO:0000256" key="1">
    <source>
        <dbReference type="SAM" id="MobiDB-lite"/>
    </source>
</evidence>
<dbReference type="AlphaFoldDB" id="A0AAE0KMG1"/>